<dbReference type="InterPro" id="IPR011083">
    <property type="entry name" value="Phage_tail_collar_dom"/>
</dbReference>
<accession>A0A1H8WEL3</accession>
<organism evidence="2 3">
    <name type="scientific">Rhodopseudomonas pseudopalustris</name>
    <dbReference type="NCBI Taxonomy" id="1513892"/>
    <lineage>
        <taxon>Bacteria</taxon>
        <taxon>Pseudomonadati</taxon>
        <taxon>Pseudomonadota</taxon>
        <taxon>Alphaproteobacteria</taxon>
        <taxon>Hyphomicrobiales</taxon>
        <taxon>Nitrobacteraceae</taxon>
        <taxon>Rhodopseudomonas</taxon>
    </lineage>
</organism>
<dbReference type="AlphaFoldDB" id="A0A1H8WEL3"/>
<dbReference type="Pfam" id="PF07484">
    <property type="entry name" value="Collar"/>
    <property type="match status" value="1"/>
</dbReference>
<keyword evidence="3" id="KW-1185">Reference proteome</keyword>
<evidence type="ECO:0000313" key="3">
    <source>
        <dbReference type="Proteomes" id="UP000199615"/>
    </source>
</evidence>
<reference evidence="3" key="1">
    <citation type="submission" date="2016-10" db="EMBL/GenBank/DDBJ databases">
        <authorList>
            <person name="Varghese N."/>
            <person name="Submissions S."/>
        </authorList>
    </citation>
    <scope>NUCLEOTIDE SEQUENCE [LARGE SCALE GENOMIC DNA]</scope>
    <source>
        <strain evidence="3">DSM 123</strain>
    </source>
</reference>
<dbReference type="Proteomes" id="UP000199615">
    <property type="component" value="Unassembled WGS sequence"/>
</dbReference>
<evidence type="ECO:0000259" key="1">
    <source>
        <dbReference type="Pfam" id="PF07484"/>
    </source>
</evidence>
<dbReference type="SUPFAM" id="SSF88874">
    <property type="entry name" value="Receptor-binding domain of short tail fibre protein gp12"/>
    <property type="match status" value="1"/>
</dbReference>
<feature type="domain" description="Phage tail collar" evidence="1">
    <location>
        <begin position="7"/>
        <end position="63"/>
    </location>
</feature>
<protein>
    <submittedName>
        <fullName evidence="2">Microcystin-dependent protein</fullName>
    </submittedName>
</protein>
<dbReference type="EMBL" id="FODT01000012">
    <property type="protein sequence ID" value="SEP26115.1"/>
    <property type="molecule type" value="Genomic_DNA"/>
</dbReference>
<evidence type="ECO:0000313" key="2">
    <source>
        <dbReference type="EMBL" id="SEP26115.1"/>
    </source>
</evidence>
<dbReference type="Gene3D" id="3.90.1340.10">
    <property type="entry name" value="Phage tail collar domain"/>
    <property type="match status" value="1"/>
</dbReference>
<gene>
    <name evidence="2" type="ORF">SAMN05444123_11231</name>
</gene>
<dbReference type="InterPro" id="IPR037053">
    <property type="entry name" value="Phage_tail_collar_dom_sf"/>
</dbReference>
<name>A0A1H8WEL3_9BRAD</name>
<dbReference type="RefSeq" id="WP_092685983.1">
    <property type="nucleotide sequence ID" value="NZ_FODT01000012.1"/>
</dbReference>
<dbReference type="OrthoDB" id="9810174at2"/>
<proteinExistence type="predicted"/>
<sequence length="210" mass="20726">MADAYIGQIMQVSFNFAPIDWAVAAGQTLNVTQNQALFALIGATFGGDGRTTFQLPNLQSRVIIGAGQGPGLSNYAWGAHAGVERVALTQANLPAHSHAAAFTPTGGGTGGPTAVQALTGVAVTSLSVSPAAGSQLANTGPAGGGQPKIYAPAGTSGTPVNLGGVSGGGGITGGTVQIGNTGNNIPVETLPPYLALRTNICMSGLYPVQD</sequence>